<keyword evidence="3" id="KW-0378">Hydrolase</keyword>
<organism evidence="3">
    <name type="scientific">bioreactor metagenome</name>
    <dbReference type="NCBI Taxonomy" id="1076179"/>
    <lineage>
        <taxon>unclassified sequences</taxon>
        <taxon>metagenomes</taxon>
        <taxon>ecological metagenomes</taxon>
    </lineage>
</organism>
<dbReference type="GO" id="GO:0005829">
    <property type="term" value="C:cytosol"/>
    <property type="evidence" value="ECO:0007669"/>
    <property type="project" value="TreeGrafter"/>
</dbReference>
<sequence>MLYISGQLSRDPDTGRTAPGGARDHAVLALANMERVLCEAGLSKADVVQCRIYISDIDMWDEVNEAYSEFFTDHKPARCVVPCGKLHFGCLVEIEAVAEVPK</sequence>
<dbReference type="PANTHER" id="PTHR11803:SF39">
    <property type="entry name" value="2-IMINOBUTANOATE_2-IMINOPROPANOATE DEAMINASE"/>
    <property type="match status" value="1"/>
</dbReference>
<proteinExistence type="inferred from homology"/>
<dbReference type="InterPro" id="IPR019897">
    <property type="entry name" value="RidA_CS"/>
</dbReference>
<dbReference type="EMBL" id="VSSQ01050349">
    <property type="protein sequence ID" value="MPN04441.1"/>
    <property type="molecule type" value="Genomic_DNA"/>
</dbReference>
<dbReference type="Pfam" id="PF01042">
    <property type="entry name" value="Ribonuc_L-PSP"/>
    <property type="match status" value="1"/>
</dbReference>
<gene>
    <name evidence="3" type="primary">yabJ_42</name>
    <name evidence="3" type="ORF">SDC9_151679</name>
</gene>
<dbReference type="EC" id="3.5.99.10" evidence="3"/>
<dbReference type="Gene3D" id="3.30.1330.40">
    <property type="entry name" value="RutC-like"/>
    <property type="match status" value="1"/>
</dbReference>
<dbReference type="GO" id="GO:0120241">
    <property type="term" value="F:2-iminobutanoate/2-iminopropanoate deaminase"/>
    <property type="evidence" value="ECO:0007669"/>
    <property type="project" value="UniProtKB-EC"/>
</dbReference>
<reference evidence="3" key="1">
    <citation type="submission" date="2019-08" db="EMBL/GenBank/DDBJ databases">
        <authorList>
            <person name="Kucharzyk K."/>
            <person name="Murdoch R.W."/>
            <person name="Higgins S."/>
            <person name="Loffler F."/>
        </authorList>
    </citation>
    <scope>NUCLEOTIDE SEQUENCE</scope>
</reference>
<name>A0A645EQZ2_9ZZZZ</name>
<evidence type="ECO:0000313" key="3">
    <source>
        <dbReference type="EMBL" id="MPN04441.1"/>
    </source>
</evidence>
<dbReference type="InterPro" id="IPR006175">
    <property type="entry name" value="YjgF/YER057c/UK114"/>
</dbReference>
<dbReference type="PROSITE" id="PS01094">
    <property type="entry name" value="UPF0076"/>
    <property type="match status" value="1"/>
</dbReference>
<dbReference type="PANTHER" id="PTHR11803">
    <property type="entry name" value="2-IMINOBUTANOATE/2-IMINOPROPANOATE DEAMINASE RIDA"/>
    <property type="match status" value="1"/>
</dbReference>
<dbReference type="CDD" id="cd00448">
    <property type="entry name" value="YjgF_YER057c_UK114_family"/>
    <property type="match status" value="1"/>
</dbReference>
<dbReference type="AlphaFoldDB" id="A0A645EQZ2"/>
<feature type="region of interest" description="Disordered" evidence="2">
    <location>
        <begin position="1"/>
        <end position="20"/>
    </location>
</feature>
<dbReference type="GO" id="GO:0005739">
    <property type="term" value="C:mitochondrion"/>
    <property type="evidence" value="ECO:0007669"/>
    <property type="project" value="TreeGrafter"/>
</dbReference>
<evidence type="ECO:0000256" key="2">
    <source>
        <dbReference type="SAM" id="MobiDB-lite"/>
    </source>
</evidence>
<dbReference type="InterPro" id="IPR035959">
    <property type="entry name" value="RutC-like_sf"/>
</dbReference>
<protein>
    <submittedName>
        <fullName evidence="3">2-iminobutanoate/2-iminopropanoate deaminase</fullName>
        <ecNumber evidence="3">3.5.99.10</ecNumber>
    </submittedName>
</protein>
<evidence type="ECO:0000256" key="1">
    <source>
        <dbReference type="ARBA" id="ARBA00010552"/>
    </source>
</evidence>
<accession>A0A645EQZ2</accession>
<comment type="caution">
    <text evidence="3">The sequence shown here is derived from an EMBL/GenBank/DDBJ whole genome shotgun (WGS) entry which is preliminary data.</text>
</comment>
<dbReference type="SUPFAM" id="SSF55298">
    <property type="entry name" value="YjgF-like"/>
    <property type="match status" value="1"/>
</dbReference>
<comment type="similarity">
    <text evidence="1">Belongs to the RutC family.</text>
</comment>